<dbReference type="GeneID" id="24820133"/>
<dbReference type="Pfam" id="PF00190">
    <property type="entry name" value="Cupin_1"/>
    <property type="match status" value="1"/>
</dbReference>
<sequence length="151" mass="17409">MKKTNIFGTGDQRKVNPDWFTGKTWMKVLSEKIKSKDQDIYHVHFEKGSRTKIHQHDGNQVLIGVKGKGSLEIFKKYGTSKSNFKIKRTERIVLNEGDIVHIPAKVLHTHGSIDKKKPFSHIAINILSKKNKPYKTTWYESDFKSSVTEII</sequence>
<evidence type="ECO:0000313" key="2">
    <source>
        <dbReference type="EMBL" id="AJW70603.1"/>
    </source>
</evidence>
<dbReference type="STRING" id="1580092.NADRNF5_0909"/>
<protein>
    <submittedName>
        <fullName evidence="2">Cupin</fullName>
    </submittedName>
</protein>
<dbReference type="InterPro" id="IPR011051">
    <property type="entry name" value="RmlC_Cupin_sf"/>
</dbReference>
<dbReference type="Proteomes" id="UP000032408">
    <property type="component" value="Chromosome"/>
</dbReference>
<evidence type="ECO:0000313" key="3">
    <source>
        <dbReference type="Proteomes" id="UP000032408"/>
    </source>
</evidence>
<dbReference type="InterPro" id="IPR014710">
    <property type="entry name" value="RmlC-like_jellyroll"/>
</dbReference>
<dbReference type="OrthoDB" id="82049at2157"/>
<dbReference type="RefSeq" id="WP_048115956.1">
    <property type="nucleotide sequence ID" value="NZ_CP011070.1"/>
</dbReference>
<dbReference type="HOGENOM" id="CLU_1700200_0_0_2"/>
<dbReference type="PANTHER" id="PTHR43698:SF1">
    <property type="entry name" value="BLL4564 PROTEIN"/>
    <property type="match status" value="1"/>
</dbReference>
<feature type="domain" description="Cupin type-1" evidence="1">
    <location>
        <begin position="40"/>
        <end position="136"/>
    </location>
</feature>
<dbReference type="PANTHER" id="PTHR43698">
    <property type="entry name" value="RIBD C-TERMINAL DOMAIN CONTAINING PROTEIN"/>
    <property type="match status" value="1"/>
</dbReference>
<dbReference type="EMBL" id="CP011070">
    <property type="protein sequence ID" value="AJW70603.1"/>
    <property type="molecule type" value="Genomic_DNA"/>
</dbReference>
<reference evidence="2 3" key="2">
    <citation type="journal article" date="2016" name="ISME J.">
        <title>Physiological and genomic characterization of two novel marine thaumarchaeal strains indicates niche differentiation.</title>
        <authorList>
            <person name="Bayer B."/>
            <person name="Vojvoda J."/>
            <person name="Offre P."/>
            <person name="Alves R.J."/>
            <person name="Elisabeth N.H."/>
            <person name="Garcia J.A."/>
            <person name="Volland J.M."/>
            <person name="Srivastava A."/>
            <person name="Schleper C."/>
            <person name="Herndl G.J."/>
        </authorList>
    </citation>
    <scope>NUCLEOTIDE SEQUENCE [LARGE SCALE GENOMIC DNA]</scope>
    <source>
        <strain evidence="2 3">NF5</strain>
    </source>
</reference>
<proteinExistence type="predicted"/>
<keyword evidence="3" id="KW-1185">Reference proteome</keyword>
<dbReference type="InterPro" id="IPR006045">
    <property type="entry name" value="Cupin_1"/>
</dbReference>
<gene>
    <name evidence="2" type="ORF">NADRNF5_0909</name>
</gene>
<reference evidence="3" key="1">
    <citation type="submission" date="2015-03" db="EMBL/GenBank/DDBJ databases">
        <title>Characterization of two novel Thaumarchaeota isolated from the Northern Adriatic Sea.</title>
        <authorList>
            <person name="Bayer B."/>
            <person name="Vojvoda J."/>
            <person name="Offre P."/>
            <person name="Srivastava A."/>
            <person name="Elisabeth N."/>
            <person name="Garcia J.A.L."/>
            <person name="Schleper C."/>
            <person name="Herndl G.J."/>
        </authorList>
    </citation>
    <scope>NUCLEOTIDE SEQUENCE [LARGE SCALE GENOMIC DNA]</scope>
    <source>
        <strain evidence="3">NF5</strain>
    </source>
</reference>
<accession>A0A0D5C208</accession>
<dbReference type="AlphaFoldDB" id="A0A0D5C208"/>
<organism evidence="2 3">
    <name type="scientific">Nitrosopumilus adriaticus</name>
    <dbReference type="NCBI Taxonomy" id="1580092"/>
    <lineage>
        <taxon>Archaea</taxon>
        <taxon>Nitrososphaerota</taxon>
        <taxon>Nitrososphaeria</taxon>
        <taxon>Nitrosopumilales</taxon>
        <taxon>Nitrosopumilaceae</taxon>
        <taxon>Nitrosopumilus</taxon>
    </lineage>
</organism>
<evidence type="ECO:0000259" key="1">
    <source>
        <dbReference type="Pfam" id="PF00190"/>
    </source>
</evidence>
<dbReference type="Gene3D" id="2.60.120.10">
    <property type="entry name" value="Jelly Rolls"/>
    <property type="match status" value="1"/>
</dbReference>
<dbReference type="KEGG" id="nin:NADRNF5_0909"/>
<name>A0A0D5C208_9ARCH</name>
<dbReference type="SUPFAM" id="SSF51182">
    <property type="entry name" value="RmlC-like cupins"/>
    <property type="match status" value="1"/>
</dbReference>